<reference evidence="3 4" key="1">
    <citation type="submission" date="2014-04" db="EMBL/GenBank/DDBJ databases">
        <authorList>
            <consortium name="DOE Joint Genome Institute"/>
            <person name="Kuo A."/>
            <person name="Zuccaro A."/>
            <person name="Kohler A."/>
            <person name="Nagy L.G."/>
            <person name="Floudas D."/>
            <person name="Copeland A."/>
            <person name="Barry K.W."/>
            <person name="Cichocki N."/>
            <person name="Veneault-Fourrey C."/>
            <person name="LaButti K."/>
            <person name="Lindquist E.A."/>
            <person name="Lipzen A."/>
            <person name="Lundell T."/>
            <person name="Morin E."/>
            <person name="Murat C."/>
            <person name="Sun H."/>
            <person name="Tunlid A."/>
            <person name="Henrissat B."/>
            <person name="Grigoriev I.V."/>
            <person name="Hibbett D.S."/>
            <person name="Martin F."/>
            <person name="Nordberg H.P."/>
            <person name="Cantor M.N."/>
            <person name="Hua S.X."/>
        </authorList>
    </citation>
    <scope>NUCLEOTIDE SEQUENCE [LARGE SCALE GENOMIC DNA]</scope>
    <source>
        <strain evidence="3 4">MAFF 305830</strain>
    </source>
</reference>
<gene>
    <name evidence="3" type="ORF">M408DRAFT_25913</name>
</gene>
<name>A0A0C2X995_SERVB</name>
<dbReference type="Pfam" id="PF00400">
    <property type="entry name" value="WD40"/>
    <property type="match status" value="1"/>
</dbReference>
<dbReference type="SUPFAM" id="SSF50998">
    <property type="entry name" value="Quinoprotein alcohol dehydrogenase-like"/>
    <property type="match status" value="1"/>
</dbReference>
<evidence type="ECO:0000313" key="4">
    <source>
        <dbReference type="Proteomes" id="UP000054097"/>
    </source>
</evidence>
<dbReference type="AlphaFoldDB" id="A0A0C2X995"/>
<sequence length="99" mass="10660">MLKGLDAKANSVSSSPAGKRITPGSAECTNDTLVPSSPPYFSRIVDVYPLVLKYHSSVGCIDNGRVDSVCFSPDGRWFVSGSADKTSQVWDTETDKTRT</sequence>
<keyword evidence="1" id="KW-0853">WD repeat</keyword>
<dbReference type="EMBL" id="KN824311">
    <property type="protein sequence ID" value="KIM25797.1"/>
    <property type="molecule type" value="Genomic_DNA"/>
</dbReference>
<dbReference type="InterPro" id="IPR011047">
    <property type="entry name" value="Quinoprotein_ADH-like_sf"/>
</dbReference>
<feature type="repeat" description="WD" evidence="1">
    <location>
        <begin position="66"/>
        <end position="99"/>
    </location>
</feature>
<reference evidence="4" key="2">
    <citation type="submission" date="2015-01" db="EMBL/GenBank/DDBJ databases">
        <title>Evolutionary Origins and Diversification of the Mycorrhizal Mutualists.</title>
        <authorList>
            <consortium name="DOE Joint Genome Institute"/>
            <consortium name="Mycorrhizal Genomics Consortium"/>
            <person name="Kohler A."/>
            <person name="Kuo A."/>
            <person name="Nagy L.G."/>
            <person name="Floudas D."/>
            <person name="Copeland A."/>
            <person name="Barry K.W."/>
            <person name="Cichocki N."/>
            <person name="Veneault-Fourrey C."/>
            <person name="LaButti K."/>
            <person name="Lindquist E.A."/>
            <person name="Lipzen A."/>
            <person name="Lundell T."/>
            <person name="Morin E."/>
            <person name="Murat C."/>
            <person name="Riley R."/>
            <person name="Ohm R."/>
            <person name="Sun H."/>
            <person name="Tunlid A."/>
            <person name="Henrissat B."/>
            <person name="Grigoriev I.V."/>
            <person name="Hibbett D.S."/>
            <person name="Martin F."/>
        </authorList>
    </citation>
    <scope>NUCLEOTIDE SEQUENCE [LARGE SCALE GENOMIC DNA]</scope>
    <source>
        <strain evidence="4">MAFF 305830</strain>
    </source>
</reference>
<organism evidence="3 4">
    <name type="scientific">Serendipita vermifera MAFF 305830</name>
    <dbReference type="NCBI Taxonomy" id="933852"/>
    <lineage>
        <taxon>Eukaryota</taxon>
        <taxon>Fungi</taxon>
        <taxon>Dikarya</taxon>
        <taxon>Basidiomycota</taxon>
        <taxon>Agaricomycotina</taxon>
        <taxon>Agaricomycetes</taxon>
        <taxon>Sebacinales</taxon>
        <taxon>Serendipitaceae</taxon>
        <taxon>Serendipita</taxon>
    </lineage>
</organism>
<dbReference type="PROSITE" id="PS50082">
    <property type="entry name" value="WD_REPEATS_2"/>
    <property type="match status" value="1"/>
</dbReference>
<proteinExistence type="predicted"/>
<evidence type="ECO:0000256" key="1">
    <source>
        <dbReference type="PROSITE-ProRule" id="PRU00221"/>
    </source>
</evidence>
<dbReference type="InterPro" id="IPR015943">
    <property type="entry name" value="WD40/YVTN_repeat-like_dom_sf"/>
</dbReference>
<dbReference type="HOGENOM" id="CLU_2321809_0_0_1"/>
<dbReference type="SMART" id="SM00320">
    <property type="entry name" value="WD40"/>
    <property type="match status" value="1"/>
</dbReference>
<evidence type="ECO:0000256" key="2">
    <source>
        <dbReference type="SAM" id="MobiDB-lite"/>
    </source>
</evidence>
<dbReference type="Proteomes" id="UP000054097">
    <property type="component" value="Unassembled WGS sequence"/>
</dbReference>
<accession>A0A0C2X995</accession>
<dbReference type="Gene3D" id="2.130.10.10">
    <property type="entry name" value="YVTN repeat-like/Quinoprotein amine dehydrogenase"/>
    <property type="match status" value="1"/>
</dbReference>
<keyword evidence="4" id="KW-1185">Reference proteome</keyword>
<feature type="region of interest" description="Disordered" evidence="2">
    <location>
        <begin position="1"/>
        <end position="32"/>
    </location>
</feature>
<dbReference type="PROSITE" id="PS50294">
    <property type="entry name" value="WD_REPEATS_REGION"/>
    <property type="match status" value="1"/>
</dbReference>
<dbReference type="InterPro" id="IPR001680">
    <property type="entry name" value="WD40_rpt"/>
</dbReference>
<evidence type="ECO:0000313" key="3">
    <source>
        <dbReference type="EMBL" id="KIM25797.1"/>
    </source>
</evidence>
<protein>
    <submittedName>
        <fullName evidence="3">Uncharacterized protein</fullName>
    </submittedName>
</protein>
<dbReference type="OrthoDB" id="6262491at2759"/>